<evidence type="ECO:0000256" key="1">
    <source>
        <dbReference type="SAM" id="MobiDB-lite"/>
    </source>
</evidence>
<comment type="caution">
    <text evidence="2">The sequence shown here is derived from an EMBL/GenBank/DDBJ whole genome shotgun (WGS) entry which is preliminary data.</text>
</comment>
<feature type="compositionally biased region" description="Basic and acidic residues" evidence="1">
    <location>
        <begin position="269"/>
        <end position="279"/>
    </location>
</feature>
<dbReference type="RefSeq" id="WP_106725118.1">
    <property type="nucleotide sequence ID" value="NZ_PXYL01000008.1"/>
</dbReference>
<protein>
    <submittedName>
        <fullName evidence="2">Uncharacterized protein</fullName>
    </submittedName>
</protein>
<accession>A0A2P7S9R1</accession>
<dbReference type="EMBL" id="PXYL01000008">
    <property type="protein sequence ID" value="PSJ59238.1"/>
    <property type="molecule type" value="Genomic_DNA"/>
</dbReference>
<feature type="region of interest" description="Disordered" evidence="1">
    <location>
        <begin position="15"/>
        <end position="80"/>
    </location>
</feature>
<sequence length="1258" mass="134711">MDQAEFERLLANVKPATAPVTEGGPQLDTEALASMAEQAGLTPPKPDATQLDAQGLRPDGTSYSQPPAQEPALADPSSTDAVAGGALKGVFETKDFLFGDTLPDDRSEFRKSVEDTVDLRRQQSIVDGFSAGIGQFAVGMIGLGKARWIAKGLPWVGRGLGAIEATRKGRVALESAKAATVGAVAFDPHEERLSNLIQGTPLANPLNAWLAADPSDSAAEGRVKAALESIGLDAAILGTFMAGTKIWKALRKGDTAAAERLAAEFETSVAKETEAERSAEQGAVAPPANPDSAGSTSTTPTAEAPQATPLSQAGAVDVQVVSNPTEAAQAAGVETPLPSAKPRIKFSDEDTAAVLSGMEADADAMTKHGGWYQAVEAGHTFGKGDGIPYVKLNSDADVDDFMARVVDAAEERLDSMKGGDVLSDERVTKLVDQRVALFDDDPALLLGQIQKAGKDASHMVAEMEAGYLLSARMFQDTYALANRIRMGDFAEFGGKEAAVDELKKRLSLAASVYGSARSITSNAARSVRRMRGDFKLKPEDVAKLKELDGDQLAELLVSTQGSPRNIAKLANPSMWTKAVDFGQFLLINNLVSGPKTQLINMLTNSYMVGARPLERILGSVIGAAKGDAPSRAILQESVKQYAYMGTSLGEAFTLARKAFMLNDSVLSPHRSEMWRGMQTGAPNAVPVRSWKPWDSVPNVLHNALQIATNTVGMPTRALGTVDELVKQTVYRSTVMARAHMEAVKQGAESGLEGDGLKSFVQSFVRDKLDKAFDAEGRGVDAGALREANIATFQQELLAGTWGRTVHQAVGNHPELRLVLPFVKTPANVLRYGWKLTPGLNAFQKEFRDMWLGRMGREQQAQAYGQMATGTLFMGYAAYLVSNGTITGAGPSDYKAQAELKATGWQPYSIVFENADGSKTYVPYGRYDPIAIPFGIIADIQDAIHNMGEGGEEDAGVASAIGGLSLALAKQFTSKTYLSGLGDALDAIMEPDRHMSRWAGQTVANFIPFSAALRQVNPDPYLREARDVTDKVMATIPGLSEKVPARYDWAGDPMLTRKGLWTSDEDSVVDREVQRLALEGGSTIVRPQPVHDGVDLRDVTMADGKNAYEAYQQLSGRPSPKVLPLKRVVARRVQSESYKRAPDGDAATKGTKLWILHDVTSRYRSIALKRLKRDPVVREAFLRETMRVRAAYAAARPIQPERPSIGKIGDSFGVDLKALLGPAPQAAAKPFSARSNSGANLDPGMGPVAKPESSGKKMQ</sequence>
<reference evidence="2 3" key="1">
    <citation type="submission" date="2018-03" db="EMBL/GenBank/DDBJ databases">
        <title>The draft genome of Mesorhizobium soli JCM 19897.</title>
        <authorList>
            <person name="Li L."/>
            <person name="Liu L."/>
            <person name="Liang L."/>
            <person name="Wang T."/>
            <person name="Zhang X."/>
        </authorList>
    </citation>
    <scope>NUCLEOTIDE SEQUENCE [LARGE SCALE GENOMIC DNA]</scope>
    <source>
        <strain evidence="2 3">JCM 19897</strain>
    </source>
</reference>
<gene>
    <name evidence="2" type="ORF">C7I85_16585</name>
</gene>
<name>A0A2P7S9R1_9HYPH</name>
<keyword evidence="3" id="KW-1185">Reference proteome</keyword>
<feature type="region of interest" description="Disordered" evidence="1">
    <location>
        <begin position="268"/>
        <end position="308"/>
    </location>
</feature>
<feature type="compositionally biased region" description="Low complexity" evidence="1">
    <location>
        <begin position="290"/>
        <end position="308"/>
    </location>
</feature>
<organism evidence="2 3">
    <name type="scientific">Pseudaminobacter soli</name>
    <name type="common">ex Li et al. 2025</name>
    <dbReference type="NCBI Taxonomy" id="1295366"/>
    <lineage>
        <taxon>Bacteria</taxon>
        <taxon>Pseudomonadati</taxon>
        <taxon>Pseudomonadota</taxon>
        <taxon>Alphaproteobacteria</taxon>
        <taxon>Hyphomicrobiales</taxon>
        <taxon>Phyllobacteriaceae</taxon>
        <taxon>Pseudaminobacter</taxon>
    </lineage>
</organism>
<evidence type="ECO:0000313" key="2">
    <source>
        <dbReference type="EMBL" id="PSJ59238.1"/>
    </source>
</evidence>
<evidence type="ECO:0000313" key="3">
    <source>
        <dbReference type="Proteomes" id="UP000240653"/>
    </source>
</evidence>
<dbReference type="Proteomes" id="UP000240653">
    <property type="component" value="Unassembled WGS sequence"/>
</dbReference>
<proteinExistence type="predicted"/>
<feature type="region of interest" description="Disordered" evidence="1">
    <location>
        <begin position="1224"/>
        <end position="1258"/>
    </location>
</feature>
<dbReference type="AlphaFoldDB" id="A0A2P7S9R1"/>